<comment type="similarity">
    <text evidence="7">Belongs to the major facilitator superfamily. Sugar transporter (TC 2.A.1.1) family. Trehalose transporter subfamily.</text>
</comment>
<evidence type="ECO:0000313" key="11">
    <source>
        <dbReference type="EMBL" id="CAD7197764.1"/>
    </source>
</evidence>
<dbReference type="NCBIfam" id="TIGR00879">
    <property type="entry name" value="SP"/>
    <property type="match status" value="1"/>
</dbReference>
<keyword evidence="6" id="KW-0325">Glycoprotein</keyword>
<feature type="transmembrane region" description="Helical" evidence="9">
    <location>
        <begin position="441"/>
        <end position="461"/>
    </location>
</feature>
<evidence type="ECO:0000256" key="5">
    <source>
        <dbReference type="ARBA" id="ARBA00023136"/>
    </source>
</evidence>
<feature type="transmembrane region" description="Helical" evidence="9">
    <location>
        <begin position="236"/>
        <end position="254"/>
    </location>
</feature>
<evidence type="ECO:0000256" key="4">
    <source>
        <dbReference type="ARBA" id="ARBA00022989"/>
    </source>
</evidence>
<dbReference type="EMBL" id="OA565824">
    <property type="protein sequence ID" value="CAD7197764.1"/>
    <property type="molecule type" value="Genomic_DNA"/>
</dbReference>
<dbReference type="SUPFAM" id="SSF103473">
    <property type="entry name" value="MFS general substrate transporter"/>
    <property type="match status" value="1"/>
</dbReference>
<accession>A0A7R8VGJ6</accession>
<feature type="transmembrane region" description="Helical" evidence="9">
    <location>
        <begin position="468"/>
        <end position="490"/>
    </location>
</feature>
<dbReference type="AlphaFoldDB" id="A0A7R8VGJ6"/>
<evidence type="ECO:0000256" key="3">
    <source>
        <dbReference type="ARBA" id="ARBA00022692"/>
    </source>
</evidence>
<evidence type="ECO:0000256" key="8">
    <source>
        <dbReference type="RuleBase" id="RU003346"/>
    </source>
</evidence>
<keyword evidence="3 9" id="KW-0812">Transmembrane</keyword>
<dbReference type="Gene3D" id="1.20.1250.20">
    <property type="entry name" value="MFS general substrate transporter like domains"/>
    <property type="match status" value="1"/>
</dbReference>
<evidence type="ECO:0000256" key="2">
    <source>
        <dbReference type="ARBA" id="ARBA00022475"/>
    </source>
</evidence>
<dbReference type="InterPro" id="IPR036259">
    <property type="entry name" value="MFS_trans_sf"/>
</dbReference>
<dbReference type="PRINTS" id="PR00171">
    <property type="entry name" value="SUGRTRNSPORT"/>
</dbReference>
<keyword evidence="4 9" id="KW-1133">Transmembrane helix</keyword>
<dbReference type="InterPro" id="IPR003663">
    <property type="entry name" value="Sugar/inositol_transpt"/>
</dbReference>
<feature type="transmembrane region" description="Helical" evidence="9">
    <location>
        <begin position="570"/>
        <end position="589"/>
    </location>
</feature>
<evidence type="ECO:0000256" key="7">
    <source>
        <dbReference type="ARBA" id="ARBA00024348"/>
    </source>
</evidence>
<dbReference type="Pfam" id="PF00083">
    <property type="entry name" value="Sugar_tr"/>
    <property type="match status" value="1"/>
</dbReference>
<dbReference type="InterPro" id="IPR044775">
    <property type="entry name" value="MFS_ERD6/Tret1-like"/>
</dbReference>
<feature type="transmembrane region" description="Helical" evidence="9">
    <location>
        <begin position="260"/>
        <end position="282"/>
    </location>
</feature>
<gene>
    <name evidence="11" type="ORF">TDIB3V08_LOCUS4066</name>
</gene>
<dbReference type="FunFam" id="1.20.1250.20:FF:000055">
    <property type="entry name" value="Facilitated trehalose transporter Tret1-2 homolog"/>
    <property type="match status" value="1"/>
</dbReference>
<keyword evidence="2" id="KW-1003">Cell membrane</keyword>
<keyword evidence="8" id="KW-0813">Transport</keyword>
<dbReference type="InterPro" id="IPR005829">
    <property type="entry name" value="Sugar_transporter_CS"/>
</dbReference>
<feature type="transmembrane region" description="Helical" evidence="9">
    <location>
        <begin position="318"/>
        <end position="339"/>
    </location>
</feature>
<feature type="transmembrane region" description="Helical" evidence="9">
    <location>
        <begin position="538"/>
        <end position="558"/>
    </location>
</feature>
<dbReference type="InterPro" id="IPR050549">
    <property type="entry name" value="MFS_Trehalose_Transporter"/>
</dbReference>
<reference evidence="11" key="1">
    <citation type="submission" date="2020-11" db="EMBL/GenBank/DDBJ databases">
        <authorList>
            <person name="Tran Van P."/>
        </authorList>
    </citation>
    <scope>NUCLEOTIDE SEQUENCE</scope>
</reference>
<evidence type="ECO:0000256" key="1">
    <source>
        <dbReference type="ARBA" id="ARBA00004651"/>
    </source>
</evidence>
<evidence type="ECO:0000259" key="10">
    <source>
        <dbReference type="PROSITE" id="PS50850"/>
    </source>
</evidence>
<sequence length="606" mass="65857">MDSPTGQRRISLDFQDGGLVDSKMEKFETDVEEQGSVKRQYIAATIELRFWYRQSMVPNKKIELSREEPSHPYYSSPVASLVLTDSSQMTSHSQHLGIYSSPMASLVLTDSSQLTSHSQHLGIYSSPVASLVLTDSSQMTSHSQHLGIYSSPMASLVLTDSSQLTSHSQHLANLAAMVAGCCMGWTSPTLPYLESTKYIVLTKGEEGWISSILALSAAIGPFPAGMTANRYGHKKALLGTAAIYIVSWILLTSAKGAGLMYVARFLFGLSIGATFTVVPMYVGEIAEDKVRGALGSFTQLLCTLGFMYVYSIGPYVSYISLGVACTAVSVLFLVTMFFIPDSPYQLVKRGDREGARKALQWLRSKSSSGVNKELNELQVAVDEQASQKTSLRDLVATRGNVKALILSLGLVNWQQLSGINAVLFFSQAIFKMSGGALEPSIATILIGVVMFLASGCTPLLVDRTGRRFLLLTSAAGMMLSQGVLGLFFFLRHIEVDTTNLGLLPVGSLIVYIIVYSIGFGPLPWAVMGELFSPKVKSTASSLTASFCWVLGFLITKFFQDIVDGLGTHSAFWMFSVCCGLAGMFVFFLLPETKGKSLHEIQLLLEK</sequence>
<comment type="subcellular location">
    <subcellularLocation>
        <location evidence="1">Cell membrane</location>
        <topology evidence="1">Multi-pass membrane protein</topology>
    </subcellularLocation>
</comment>
<dbReference type="PROSITE" id="PS50850">
    <property type="entry name" value="MFS"/>
    <property type="match status" value="1"/>
</dbReference>
<dbReference type="PANTHER" id="PTHR48021:SF47">
    <property type="entry name" value="GH17672P"/>
    <property type="match status" value="1"/>
</dbReference>
<evidence type="ECO:0000256" key="9">
    <source>
        <dbReference type="SAM" id="Phobius"/>
    </source>
</evidence>
<name>A0A7R8VGJ6_TIMDO</name>
<organism evidence="11">
    <name type="scientific">Timema douglasi</name>
    <name type="common">Walking stick</name>
    <dbReference type="NCBI Taxonomy" id="61478"/>
    <lineage>
        <taxon>Eukaryota</taxon>
        <taxon>Metazoa</taxon>
        <taxon>Ecdysozoa</taxon>
        <taxon>Arthropoda</taxon>
        <taxon>Hexapoda</taxon>
        <taxon>Insecta</taxon>
        <taxon>Pterygota</taxon>
        <taxon>Neoptera</taxon>
        <taxon>Polyneoptera</taxon>
        <taxon>Phasmatodea</taxon>
        <taxon>Timematodea</taxon>
        <taxon>Timematoidea</taxon>
        <taxon>Timematidae</taxon>
        <taxon>Timema</taxon>
    </lineage>
</organism>
<dbReference type="InterPro" id="IPR020846">
    <property type="entry name" value="MFS_dom"/>
</dbReference>
<keyword evidence="5 9" id="KW-0472">Membrane</keyword>
<dbReference type="PANTHER" id="PTHR48021">
    <property type="match status" value="1"/>
</dbReference>
<dbReference type="GO" id="GO:0051119">
    <property type="term" value="F:sugar transmembrane transporter activity"/>
    <property type="evidence" value="ECO:0007669"/>
    <property type="project" value="InterPro"/>
</dbReference>
<dbReference type="PROSITE" id="PS00217">
    <property type="entry name" value="SUGAR_TRANSPORT_2"/>
    <property type="match status" value="1"/>
</dbReference>
<dbReference type="CDD" id="cd17358">
    <property type="entry name" value="MFS_GLUT6_8_Class3_like"/>
    <property type="match status" value="1"/>
</dbReference>
<feature type="domain" description="Major facilitator superfamily (MFS) profile" evidence="10">
    <location>
        <begin position="168"/>
        <end position="593"/>
    </location>
</feature>
<feature type="transmembrane region" description="Helical" evidence="9">
    <location>
        <begin position="502"/>
        <end position="526"/>
    </location>
</feature>
<feature type="transmembrane region" description="Helical" evidence="9">
    <location>
        <begin position="207"/>
        <end position="224"/>
    </location>
</feature>
<dbReference type="GO" id="GO:0005886">
    <property type="term" value="C:plasma membrane"/>
    <property type="evidence" value="ECO:0007669"/>
    <property type="project" value="UniProtKB-SubCell"/>
</dbReference>
<protein>
    <recommendedName>
        <fullName evidence="10">Major facilitator superfamily (MFS) profile domain-containing protein</fullName>
    </recommendedName>
</protein>
<feature type="transmembrane region" description="Helical" evidence="9">
    <location>
        <begin position="294"/>
        <end position="312"/>
    </location>
</feature>
<proteinExistence type="inferred from homology"/>
<dbReference type="InterPro" id="IPR005828">
    <property type="entry name" value="MFS_sugar_transport-like"/>
</dbReference>
<evidence type="ECO:0000256" key="6">
    <source>
        <dbReference type="ARBA" id="ARBA00023180"/>
    </source>
</evidence>